<protein>
    <submittedName>
        <fullName evidence="1">Uncharacterized protein</fullName>
    </submittedName>
</protein>
<accession>A0A923L8D5</accession>
<dbReference type="AlphaFoldDB" id="A0A923L8D5"/>
<evidence type="ECO:0000313" key="1">
    <source>
        <dbReference type="EMBL" id="MBC5638442.1"/>
    </source>
</evidence>
<dbReference type="EMBL" id="JACOOL010000016">
    <property type="protein sequence ID" value="MBC5638442.1"/>
    <property type="molecule type" value="Genomic_DNA"/>
</dbReference>
<keyword evidence="2" id="KW-1185">Reference proteome</keyword>
<proteinExistence type="predicted"/>
<sequence length="55" mass="6470">MAKLNSIFVYDLTREIDEINKGQFTSRRKNEVRGGHILHNKMIPGDVMYGDLYRE</sequence>
<organism evidence="1 2">
    <name type="scientific">Ornithinibacillus hominis</name>
    <dbReference type="NCBI Taxonomy" id="2763055"/>
    <lineage>
        <taxon>Bacteria</taxon>
        <taxon>Bacillati</taxon>
        <taxon>Bacillota</taxon>
        <taxon>Bacilli</taxon>
        <taxon>Bacillales</taxon>
        <taxon>Bacillaceae</taxon>
        <taxon>Ornithinibacillus</taxon>
    </lineage>
</organism>
<dbReference type="Proteomes" id="UP000637359">
    <property type="component" value="Unassembled WGS sequence"/>
</dbReference>
<dbReference type="RefSeq" id="WP_186871150.1">
    <property type="nucleotide sequence ID" value="NZ_JACOOL010000016.1"/>
</dbReference>
<reference evidence="1" key="1">
    <citation type="submission" date="2020-08" db="EMBL/GenBank/DDBJ databases">
        <title>Genome public.</title>
        <authorList>
            <person name="Liu C."/>
            <person name="Sun Q."/>
        </authorList>
    </citation>
    <scope>NUCLEOTIDE SEQUENCE</scope>
    <source>
        <strain evidence="1">BX22</strain>
    </source>
</reference>
<name>A0A923L8D5_9BACI</name>
<comment type="caution">
    <text evidence="1">The sequence shown here is derived from an EMBL/GenBank/DDBJ whole genome shotgun (WGS) entry which is preliminary data.</text>
</comment>
<evidence type="ECO:0000313" key="2">
    <source>
        <dbReference type="Proteomes" id="UP000637359"/>
    </source>
</evidence>
<gene>
    <name evidence="1" type="ORF">H8S33_16820</name>
</gene>